<gene>
    <name evidence="1" type="ORF">VB776_14605</name>
</gene>
<protein>
    <submittedName>
        <fullName evidence="1">Transporter</fullName>
    </submittedName>
</protein>
<sequence length="285" mass="31753">MSFAQTTQDGLMMSKNELCLVLNYDKESWNQYWEGERLRDNPNIGTLSTQMASFMAAYGVTEKLNVFAVLPYIKNEASAGTMTGLQGVQDLNVAAKYNFFSYGKMQLFGVIGASVPVTNYVPDFLPFSIGLHSKTASARLIVHQLLPYGIHVTAQGGYIARSKTNVDRTNYYTGNEIEYSHEMAVPDQVSTSLRIGVNKKAVLAEAFIDNITSTSGTDIRRYDMPLPANKMDWTRVGVFVTWHTPIENFSVNGHFSHVIAGRNVGKVEASYGAQLQYILNFKKKK</sequence>
<accession>A0ABU5S6Q7</accession>
<evidence type="ECO:0000313" key="2">
    <source>
        <dbReference type="Proteomes" id="UP001303899"/>
    </source>
</evidence>
<dbReference type="Proteomes" id="UP001303899">
    <property type="component" value="Unassembled WGS sequence"/>
</dbReference>
<reference evidence="1 2" key="1">
    <citation type="submission" date="2023-12" db="EMBL/GenBank/DDBJ databases">
        <title>Novel species of the genus Arcicella isolated from rivers.</title>
        <authorList>
            <person name="Lu H."/>
        </authorList>
    </citation>
    <scope>NUCLEOTIDE SEQUENCE [LARGE SCALE GENOMIC DNA]</scope>
    <source>
        <strain evidence="1 2">DC2W</strain>
    </source>
</reference>
<evidence type="ECO:0000313" key="1">
    <source>
        <dbReference type="EMBL" id="MEA5404159.1"/>
    </source>
</evidence>
<dbReference type="InterPro" id="IPR025737">
    <property type="entry name" value="FApF"/>
</dbReference>
<dbReference type="RefSeq" id="WP_323697452.1">
    <property type="nucleotide sequence ID" value="NZ_JAYGIL010000018.1"/>
</dbReference>
<organism evidence="1 2">
    <name type="scientific">Arcicella gelida</name>
    <dbReference type="NCBI Taxonomy" id="2984195"/>
    <lineage>
        <taxon>Bacteria</taxon>
        <taxon>Pseudomonadati</taxon>
        <taxon>Bacteroidota</taxon>
        <taxon>Cytophagia</taxon>
        <taxon>Cytophagales</taxon>
        <taxon>Flectobacillaceae</taxon>
        <taxon>Arcicella</taxon>
    </lineage>
</organism>
<dbReference type="Pfam" id="PF13557">
    <property type="entry name" value="Phenol_MetA_deg"/>
    <property type="match status" value="1"/>
</dbReference>
<dbReference type="EMBL" id="JAYGIL010000018">
    <property type="protein sequence ID" value="MEA5404159.1"/>
    <property type="molecule type" value="Genomic_DNA"/>
</dbReference>
<proteinExistence type="predicted"/>
<name>A0ABU5S6Q7_9BACT</name>
<comment type="caution">
    <text evidence="1">The sequence shown here is derived from an EMBL/GenBank/DDBJ whole genome shotgun (WGS) entry which is preliminary data.</text>
</comment>
<keyword evidence="2" id="KW-1185">Reference proteome</keyword>